<evidence type="ECO:0000259" key="1">
    <source>
        <dbReference type="Pfam" id="PF01966"/>
    </source>
</evidence>
<dbReference type="InterPro" id="IPR052567">
    <property type="entry name" value="OP_Dioxygenase"/>
</dbReference>
<dbReference type="InterPro" id="IPR023116">
    <property type="entry name" value="Phosphonoacetate_hydro_insert"/>
</dbReference>
<dbReference type="InterPro" id="IPR006675">
    <property type="entry name" value="HDIG_dom"/>
</dbReference>
<dbReference type="NCBIfam" id="TIGR02335">
    <property type="entry name" value="hydr_PhnA"/>
    <property type="match status" value="1"/>
</dbReference>
<evidence type="ECO:0000313" key="3">
    <source>
        <dbReference type="Proteomes" id="UP000799772"/>
    </source>
</evidence>
<dbReference type="InterPro" id="IPR006674">
    <property type="entry name" value="HD_domain"/>
</dbReference>
<dbReference type="InterPro" id="IPR003607">
    <property type="entry name" value="HD/PDEase_dom"/>
</dbReference>
<dbReference type="Proteomes" id="UP000799772">
    <property type="component" value="Unassembled WGS sequence"/>
</dbReference>
<gene>
    <name evidence="2" type="ORF">NA57DRAFT_52044</name>
</gene>
<feature type="domain" description="HD" evidence="1">
    <location>
        <begin position="41"/>
        <end position="119"/>
    </location>
</feature>
<accession>A0A9P4IN19</accession>
<dbReference type="PANTHER" id="PTHR40202">
    <property type="match status" value="1"/>
</dbReference>
<dbReference type="InterPro" id="IPR012710">
    <property type="entry name" value="Phosphonoacetate_hydro"/>
</dbReference>
<keyword evidence="3" id="KW-1185">Reference proteome</keyword>
<dbReference type="InterPro" id="IPR017850">
    <property type="entry name" value="Alkaline_phosphatase_core_sf"/>
</dbReference>
<dbReference type="CDD" id="cd00077">
    <property type="entry name" value="HDc"/>
    <property type="match status" value="1"/>
</dbReference>
<dbReference type="AlphaFoldDB" id="A0A9P4IN19"/>
<dbReference type="EMBL" id="ML978122">
    <property type="protein sequence ID" value="KAF2102469.1"/>
    <property type="molecule type" value="Genomic_DNA"/>
</dbReference>
<sequence>MAEAAVLPSVHARARDTISSLFSFIDAQGQGDYIGEAVSQLEHSLQTAYLAQQAGADDETVLGALLHDVGRFIPAASEMPAMIAPDGTYVGTASHEILGENYLRQLGFSEKVCQLVGSHVMAKRYLTAVDKGYHDGLSQSSKTTLKYQGGTFTPEQVKEAQKDPWLQEKLAVRRWDDQAKEAGAKTPDLKSYEPIATKCLMNSRSQFQLHGRTYNLPTRPSVVVCVDGFDPEYLQQAIKDGVMPNLASFVEKGFHVTAEVAMPTFTNTNNVSIITGAEPAVHGINGNYFLDRETHEEIMIQDDRLLRGSTILEQMSKRGVRVAAVTAKNKLAKILEHGLDLNTSICFSSEFAASCSKAENGIDNVEKLVGREQPDRHSGELSIYVLDAGVQLLKDNRADLFYLTLSDYIQHKHAPGEKESDELYAAIDKRVGELVRLGAVVAITGDHGMSSKSLSDGKPNVLFLEDELESRFGKGCCRVICPITDPFARHHAGLGSFVRVYVEKGHEQSIDKMIETCGQFPQVELVLSGPDAAKRFAMPEDREGDFVIVTKKNAVIGASAAEHDLSNLEGHSLRSHGGLSELHVPLIRSEPLRSVDSKRRWRNFDAFDIVLNY</sequence>
<comment type="caution">
    <text evidence="2">The sequence shown here is derived from an EMBL/GenBank/DDBJ whole genome shotgun (WGS) entry which is preliminary data.</text>
</comment>
<dbReference type="PANTHER" id="PTHR40202:SF1">
    <property type="entry name" value="HD DOMAIN-CONTAINING PROTEIN"/>
    <property type="match status" value="1"/>
</dbReference>
<dbReference type="OrthoDB" id="445007at2759"/>
<protein>
    <submittedName>
        <fullName evidence="2">Phosphonoacetate hydrolase</fullName>
    </submittedName>
</protein>
<dbReference type="Gene3D" id="1.10.3210.10">
    <property type="entry name" value="Hypothetical protein af1432"/>
    <property type="match status" value="1"/>
</dbReference>
<dbReference type="SUPFAM" id="SSF109604">
    <property type="entry name" value="HD-domain/PDEase-like"/>
    <property type="match status" value="1"/>
</dbReference>
<dbReference type="InterPro" id="IPR002591">
    <property type="entry name" value="Phosphodiest/P_Trfase"/>
</dbReference>
<dbReference type="Gene3D" id="3.30.1360.110">
    <property type="entry name" value="Domain 2, Phosphonoacetate Hydrolase"/>
    <property type="match status" value="1"/>
</dbReference>
<reference evidence="2" key="1">
    <citation type="journal article" date="2020" name="Stud. Mycol.">
        <title>101 Dothideomycetes genomes: a test case for predicting lifestyles and emergence of pathogens.</title>
        <authorList>
            <person name="Haridas S."/>
            <person name="Albert R."/>
            <person name="Binder M."/>
            <person name="Bloem J."/>
            <person name="Labutti K."/>
            <person name="Salamov A."/>
            <person name="Andreopoulos B."/>
            <person name="Baker S."/>
            <person name="Barry K."/>
            <person name="Bills G."/>
            <person name="Bluhm B."/>
            <person name="Cannon C."/>
            <person name="Castanera R."/>
            <person name="Culley D."/>
            <person name="Daum C."/>
            <person name="Ezra D."/>
            <person name="Gonzalez J."/>
            <person name="Henrissat B."/>
            <person name="Kuo A."/>
            <person name="Liang C."/>
            <person name="Lipzen A."/>
            <person name="Lutzoni F."/>
            <person name="Magnuson J."/>
            <person name="Mondo S."/>
            <person name="Nolan M."/>
            <person name="Ohm R."/>
            <person name="Pangilinan J."/>
            <person name="Park H.-J."/>
            <person name="Ramirez L."/>
            <person name="Alfaro M."/>
            <person name="Sun H."/>
            <person name="Tritt A."/>
            <person name="Yoshinaga Y."/>
            <person name="Zwiers L.-H."/>
            <person name="Turgeon B."/>
            <person name="Goodwin S."/>
            <person name="Spatafora J."/>
            <person name="Crous P."/>
            <person name="Grigoriev I."/>
        </authorList>
    </citation>
    <scope>NUCLEOTIDE SEQUENCE</scope>
    <source>
        <strain evidence="2">CBS 133067</strain>
    </source>
</reference>
<dbReference type="SUPFAM" id="SSF53649">
    <property type="entry name" value="Alkaline phosphatase-like"/>
    <property type="match status" value="1"/>
</dbReference>
<dbReference type="GO" id="GO:0047400">
    <property type="term" value="F:phosphonoacetate hydrolase activity"/>
    <property type="evidence" value="ECO:0007669"/>
    <property type="project" value="InterPro"/>
</dbReference>
<dbReference type="Pfam" id="PF01663">
    <property type="entry name" value="Phosphodiest"/>
    <property type="match status" value="1"/>
</dbReference>
<dbReference type="NCBIfam" id="TIGR00277">
    <property type="entry name" value="HDIG"/>
    <property type="match status" value="1"/>
</dbReference>
<name>A0A9P4IN19_9PEZI</name>
<dbReference type="Gene3D" id="3.40.720.10">
    <property type="entry name" value="Alkaline Phosphatase, subunit A"/>
    <property type="match status" value="1"/>
</dbReference>
<organism evidence="2 3">
    <name type="scientific">Rhizodiscina lignyota</name>
    <dbReference type="NCBI Taxonomy" id="1504668"/>
    <lineage>
        <taxon>Eukaryota</taxon>
        <taxon>Fungi</taxon>
        <taxon>Dikarya</taxon>
        <taxon>Ascomycota</taxon>
        <taxon>Pezizomycotina</taxon>
        <taxon>Dothideomycetes</taxon>
        <taxon>Pleosporomycetidae</taxon>
        <taxon>Aulographales</taxon>
        <taxon>Rhizodiscinaceae</taxon>
        <taxon>Rhizodiscina</taxon>
    </lineage>
</organism>
<evidence type="ECO:0000313" key="2">
    <source>
        <dbReference type="EMBL" id="KAF2102469.1"/>
    </source>
</evidence>
<keyword evidence="2" id="KW-0378">Hydrolase</keyword>
<dbReference type="CDD" id="cd16018">
    <property type="entry name" value="Enpp"/>
    <property type="match status" value="1"/>
</dbReference>
<proteinExistence type="predicted"/>
<dbReference type="Pfam" id="PF01966">
    <property type="entry name" value="HD"/>
    <property type="match status" value="1"/>
</dbReference>